<accession>A0A6B0UEY9</accession>
<dbReference type="AlphaFoldDB" id="A0A6B0UEY9"/>
<protein>
    <submittedName>
        <fullName evidence="1">Putative secreted protein</fullName>
    </submittedName>
</protein>
<name>A0A6B0UEY9_IXORI</name>
<evidence type="ECO:0000313" key="1">
    <source>
        <dbReference type="EMBL" id="MXU87056.1"/>
    </source>
</evidence>
<proteinExistence type="predicted"/>
<reference evidence="1" key="1">
    <citation type="submission" date="2019-12" db="EMBL/GenBank/DDBJ databases">
        <title>An insight into the sialome of adult female Ixodes ricinus ticks feeding for 6 days.</title>
        <authorList>
            <person name="Perner J."/>
            <person name="Ribeiro J.M.C."/>
        </authorList>
    </citation>
    <scope>NUCLEOTIDE SEQUENCE</scope>
    <source>
        <strain evidence="1">Semi-engorged</strain>
        <tissue evidence="1">Salivary glands</tissue>
    </source>
</reference>
<dbReference type="EMBL" id="GIFC01004973">
    <property type="protein sequence ID" value="MXU87056.1"/>
    <property type="molecule type" value="Transcribed_RNA"/>
</dbReference>
<organism evidence="1">
    <name type="scientific">Ixodes ricinus</name>
    <name type="common">Common tick</name>
    <name type="synonym">Acarus ricinus</name>
    <dbReference type="NCBI Taxonomy" id="34613"/>
    <lineage>
        <taxon>Eukaryota</taxon>
        <taxon>Metazoa</taxon>
        <taxon>Ecdysozoa</taxon>
        <taxon>Arthropoda</taxon>
        <taxon>Chelicerata</taxon>
        <taxon>Arachnida</taxon>
        <taxon>Acari</taxon>
        <taxon>Parasitiformes</taxon>
        <taxon>Ixodida</taxon>
        <taxon>Ixodoidea</taxon>
        <taxon>Ixodidae</taxon>
        <taxon>Ixodinae</taxon>
        <taxon>Ixodes</taxon>
    </lineage>
</organism>
<sequence length="94" mass="10468">MATVATMTIGTLATTCAAHYCGKFQVTVTVTWPPPTHRKAWRFDDGAIECPVSDLEREDLVAQNISCGACSQRISVCRGEDPKHGFQTRREKRR</sequence>